<dbReference type="EC" id="2.1.1.-" evidence="9"/>
<keyword evidence="3" id="KW-1003">Cell membrane</keyword>
<dbReference type="Pfam" id="PF01478">
    <property type="entry name" value="Peptidase_A24"/>
    <property type="match status" value="1"/>
</dbReference>
<accession>B6SE70</accession>
<dbReference type="InterPro" id="IPR050882">
    <property type="entry name" value="Prepilin_peptidase/N-MTase"/>
</dbReference>
<dbReference type="PANTHER" id="PTHR30487">
    <property type="entry name" value="TYPE 4 PREPILIN-LIKE PROTEINS LEADER PEPTIDE-PROCESSING ENZYME"/>
    <property type="match status" value="1"/>
</dbReference>
<dbReference type="KEGG" id="kki:KKKWG1_1907"/>
<dbReference type="Pfam" id="PF06750">
    <property type="entry name" value="A24_N_bact"/>
    <property type="match status" value="1"/>
</dbReference>
<dbReference type="GO" id="GO:0005886">
    <property type="term" value="C:plasma membrane"/>
    <property type="evidence" value="ECO:0007669"/>
    <property type="project" value="UniProtKB-SubCell"/>
</dbReference>
<comment type="function">
    <text evidence="9">Plays an essential role in type IV pili and type II pseudopili formation by proteolytically removing the leader sequence from substrate proteins and subsequently monomethylating the alpha-amino group of the newly exposed N-terminal phenylalanine.</text>
</comment>
<feature type="domain" description="Prepilin type IV endopeptidase peptidase" evidence="10">
    <location>
        <begin position="150"/>
        <end position="259"/>
    </location>
</feature>
<comment type="similarity">
    <text evidence="2 8">Belongs to the peptidase A24 family.</text>
</comment>
<keyword evidence="7" id="KW-0472">Membrane</keyword>
<keyword evidence="4" id="KW-0997">Cell inner membrane</keyword>
<evidence type="ECO:0000256" key="6">
    <source>
        <dbReference type="ARBA" id="ARBA00022989"/>
    </source>
</evidence>
<dbReference type="RefSeq" id="WP_026036289.1">
    <property type="nucleotide sequence ID" value="NZ_JARXSC010000010.1"/>
</dbReference>
<keyword evidence="6" id="KW-1133">Transmembrane helix</keyword>
<dbReference type="InterPro" id="IPR010627">
    <property type="entry name" value="Prepilin_pept_A24_N"/>
</dbReference>
<comment type="subcellular location">
    <subcellularLocation>
        <location evidence="1">Cell inner membrane</location>
        <topology evidence="1">Multi-pass membrane protein</topology>
    </subcellularLocation>
    <subcellularLocation>
        <location evidence="9">Cell membrane</location>
        <topology evidence="9">Multi-pass membrane protein</topology>
    </subcellularLocation>
</comment>
<dbReference type="GO" id="GO:0004190">
    <property type="term" value="F:aspartic-type endopeptidase activity"/>
    <property type="evidence" value="ECO:0007669"/>
    <property type="project" value="UniProtKB-EC"/>
</dbReference>
<dbReference type="GO" id="GO:0006465">
    <property type="term" value="P:signal peptide processing"/>
    <property type="evidence" value="ECO:0007669"/>
    <property type="project" value="TreeGrafter"/>
</dbReference>
<dbReference type="PRINTS" id="PR00864">
    <property type="entry name" value="PREPILNPTASE"/>
</dbReference>
<keyword evidence="9" id="KW-0511">Multifunctional enzyme</keyword>
<evidence type="ECO:0000256" key="8">
    <source>
        <dbReference type="RuleBase" id="RU003793"/>
    </source>
</evidence>
<evidence type="ECO:0000256" key="7">
    <source>
        <dbReference type="ARBA" id="ARBA00023136"/>
    </source>
</evidence>
<dbReference type="GO" id="GO:0008168">
    <property type="term" value="F:methyltransferase activity"/>
    <property type="evidence" value="ECO:0007669"/>
    <property type="project" value="UniProtKB-KW"/>
</dbReference>
<keyword evidence="5 9" id="KW-0812">Transmembrane</keyword>
<keyword evidence="9" id="KW-0808">Transferase</keyword>
<evidence type="ECO:0000256" key="2">
    <source>
        <dbReference type="ARBA" id="ARBA00005801"/>
    </source>
</evidence>
<keyword evidence="9" id="KW-0645">Protease</keyword>
<dbReference type="AlphaFoldDB" id="B6SE70"/>
<dbReference type="Gene3D" id="1.20.120.1220">
    <property type="match status" value="1"/>
</dbReference>
<evidence type="ECO:0000259" key="11">
    <source>
        <dbReference type="Pfam" id="PF06750"/>
    </source>
</evidence>
<evidence type="ECO:0000256" key="1">
    <source>
        <dbReference type="ARBA" id="ARBA00004429"/>
    </source>
</evidence>
<dbReference type="EC" id="3.4.23.43" evidence="9"/>
<protein>
    <recommendedName>
        <fullName evidence="9">Prepilin leader peptidase/N-methyltransferase</fullName>
        <ecNumber evidence="9">2.1.1.-</ecNumber>
        <ecNumber evidence="9">3.4.23.43</ecNumber>
    </recommendedName>
</protein>
<evidence type="ECO:0000313" key="12">
    <source>
        <dbReference type="EMBL" id="ACF19889.1"/>
    </source>
</evidence>
<evidence type="ECO:0000256" key="9">
    <source>
        <dbReference type="RuleBase" id="RU003794"/>
    </source>
</evidence>
<sequence length="302" mass="33527">MGEVYFTIIVALLFGLLIGSFLNVVIYRLPVMLNRDWTEAACEQLNINDEFWQKQPASVEQCLREHFGLNRAVSGTFNLMTPPSRCGNCGSAVRPWQNIPVLSWLMLRGKCAGCHTPISIRYPLVELLTGVLFAVMAFKYGWTWYTVGACLFTAYVVAMTFIDADTQLLPDDLTIPLMRWGLLFNLLTGFIPLTQSVWGMLIGYMSLWTLSQTYKLIRGVDGMGAGDFKMLAAIGAWLGAWILPVVIFAAAMVFLVVAIIRGIGKEQPMAYGPCLGVAGWLVFLFYDVVMRGVTAWLTGSGF</sequence>
<comment type="catalytic activity">
    <reaction evidence="9">
        <text>Typically cleaves a -Gly-|-Phe- bond to release an N-terminal, basic peptide of 5-8 residues from type IV prepilin, and then N-methylates the new N-terminal amino group, the methyl donor being S-adenosyl-L-methionine.</text>
        <dbReference type="EC" id="3.4.23.43"/>
    </reaction>
</comment>
<proteinExistence type="inferred from homology"/>
<dbReference type="InterPro" id="IPR014032">
    <property type="entry name" value="Peptidase_A24A_bac"/>
</dbReference>
<dbReference type="GO" id="GO:0032259">
    <property type="term" value="P:methylation"/>
    <property type="evidence" value="ECO:0007669"/>
    <property type="project" value="UniProtKB-KW"/>
</dbReference>
<dbReference type="PANTHER" id="PTHR30487:SF0">
    <property type="entry name" value="PREPILIN LEADER PEPTIDASE_N-METHYLTRANSFERASE-RELATED"/>
    <property type="match status" value="1"/>
</dbReference>
<dbReference type="EMBL" id="EU828771">
    <property type="protein sequence ID" value="ACF19889.1"/>
    <property type="molecule type" value="Genomic_DNA"/>
</dbReference>
<evidence type="ECO:0000259" key="10">
    <source>
        <dbReference type="Pfam" id="PF01478"/>
    </source>
</evidence>
<feature type="domain" description="Prepilin peptidase A24 N-terminal" evidence="11">
    <location>
        <begin position="13"/>
        <end position="139"/>
    </location>
</feature>
<dbReference type="InterPro" id="IPR000045">
    <property type="entry name" value="Prepilin_IV_endopep_pep"/>
</dbReference>
<name>B6SE70_KINKI</name>
<evidence type="ECO:0000256" key="3">
    <source>
        <dbReference type="ARBA" id="ARBA00022475"/>
    </source>
</evidence>
<evidence type="ECO:0000256" key="5">
    <source>
        <dbReference type="ARBA" id="ARBA00022692"/>
    </source>
</evidence>
<keyword evidence="9" id="KW-0378">Hydrolase</keyword>
<organism evidence="12">
    <name type="scientific">Kingella kingae</name>
    <dbReference type="NCBI Taxonomy" id="504"/>
    <lineage>
        <taxon>Bacteria</taxon>
        <taxon>Pseudomonadati</taxon>
        <taxon>Pseudomonadota</taxon>
        <taxon>Betaproteobacteria</taxon>
        <taxon>Neisseriales</taxon>
        <taxon>Neisseriaceae</taxon>
        <taxon>Kingella</taxon>
    </lineage>
</organism>
<evidence type="ECO:0000256" key="4">
    <source>
        <dbReference type="ARBA" id="ARBA00022519"/>
    </source>
</evidence>
<gene>
    <name evidence="12" type="primary">pilD</name>
</gene>
<reference evidence="12" key="1">
    <citation type="journal article" date="2008" name="J. Bacteriol.">
        <title>Kingella kingae expresses type IV pili that mediate adherence to respiratory epithelial and synovial cells.</title>
        <authorList>
            <person name="Kehl-Fie T.E."/>
            <person name="Miller S.E."/>
            <person name="St Geme J.W.III."/>
        </authorList>
    </citation>
    <scope>NUCLEOTIDE SEQUENCE</scope>
    <source>
        <strain evidence="12">269-492</strain>
    </source>
</reference>
<keyword evidence="9" id="KW-0489">Methyltransferase</keyword>